<evidence type="ECO:0000256" key="1">
    <source>
        <dbReference type="SAM" id="MobiDB-lite"/>
    </source>
</evidence>
<feature type="region of interest" description="Disordered" evidence="1">
    <location>
        <begin position="15"/>
        <end position="37"/>
    </location>
</feature>
<evidence type="ECO:0000313" key="3">
    <source>
        <dbReference type="Proteomes" id="UP001358586"/>
    </source>
</evidence>
<organism evidence="2 3">
    <name type="scientific">Gossypium arboreum</name>
    <name type="common">Tree cotton</name>
    <name type="synonym">Gossypium nanking</name>
    <dbReference type="NCBI Taxonomy" id="29729"/>
    <lineage>
        <taxon>Eukaryota</taxon>
        <taxon>Viridiplantae</taxon>
        <taxon>Streptophyta</taxon>
        <taxon>Embryophyta</taxon>
        <taxon>Tracheophyta</taxon>
        <taxon>Spermatophyta</taxon>
        <taxon>Magnoliopsida</taxon>
        <taxon>eudicotyledons</taxon>
        <taxon>Gunneridae</taxon>
        <taxon>Pentapetalae</taxon>
        <taxon>rosids</taxon>
        <taxon>malvids</taxon>
        <taxon>Malvales</taxon>
        <taxon>Malvaceae</taxon>
        <taxon>Malvoideae</taxon>
        <taxon>Gossypium</taxon>
    </lineage>
</organism>
<protein>
    <submittedName>
        <fullName evidence="2">Uncharacterized protein</fullName>
    </submittedName>
</protein>
<dbReference type="EMBL" id="JARKNE010000005">
    <property type="protein sequence ID" value="KAK5833018.1"/>
    <property type="molecule type" value="Genomic_DNA"/>
</dbReference>
<reference evidence="2 3" key="1">
    <citation type="submission" date="2023-03" db="EMBL/GenBank/DDBJ databases">
        <title>WGS of Gossypium arboreum.</title>
        <authorList>
            <person name="Yu D."/>
        </authorList>
    </citation>
    <scope>NUCLEOTIDE SEQUENCE [LARGE SCALE GENOMIC DNA]</scope>
    <source>
        <tissue evidence="2">Leaf</tissue>
    </source>
</reference>
<dbReference type="Proteomes" id="UP001358586">
    <property type="component" value="Chromosome 5"/>
</dbReference>
<proteinExistence type="predicted"/>
<sequence length="121" mass="13765">MSSMHQITNICLEVRGTDANDEGWPNNDSHSYHDGEEYGDLDHDEILDDINDKGVKEGENIHPPSVEHPSRGIIIQNDPGADMLSVDPDATHALKFLEYKDIIPAHRLMAYLKMEYLFENF</sequence>
<keyword evidence="3" id="KW-1185">Reference proteome</keyword>
<name>A0ABR0Q263_GOSAR</name>
<comment type="caution">
    <text evidence="2">The sequence shown here is derived from an EMBL/GenBank/DDBJ whole genome shotgun (WGS) entry which is preliminary data.</text>
</comment>
<accession>A0ABR0Q263</accession>
<evidence type="ECO:0000313" key="2">
    <source>
        <dbReference type="EMBL" id="KAK5833018.1"/>
    </source>
</evidence>
<gene>
    <name evidence="2" type="ORF">PVK06_016828</name>
</gene>